<gene>
    <name evidence="2" type="ORF">VFH_I284160</name>
</gene>
<dbReference type="AlphaFoldDB" id="A0AAV0YNU1"/>
<accession>A0AAV0YNU1</accession>
<feature type="compositionally biased region" description="Polar residues" evidence="1">
    <location>
        <begin position="132"/>
        <end position="155"/>
    </location>
</feature>
<protein>
    <submittedName>
        <fullName evidence="2">Uncharacterized protein</fullName>
    </submittedName>
</protein>
<feature type="compositionally biased region" description="Polar residues" evidence="1">
    <location>
        <begin position="94"/>
        <end position="107"/>
    </location>
</feature>
<name>A0AAV0YNU1_VICFA</name>
<sequence>MTSKSEVFPQQIKQGKIGGERNHIQNRKLESAANQPYLVDNCRVTRLHTRDCIHRNCHHHQTSGRPRISIAPPNTHHRWPRLSCPLERRVDLQQRPSPNTDSNSQLRVPTRDGQQLPNSLSSPRQPPLSLQTAATLRSRNGSEPSSLLLTTNRFH</sequence>
<feature type="compositionally biased region" description="Low complexity" evidence="1">
    <location>
        <begin position="114"/>
        <end position="131"/>
    </location>
</feature>
<proteinExistence type="predicted"/>
<dbReference type="EMBL" id="OX451736">
    <property type="protein sequence ID" value="CAI8587104.1"/>
    <property type="molecule type" value="Genomic_DNA"/>
</dbReference>
<feature type="region of interest" description="Disordered" evidence="1">
    <location>
        <begin position="93"/>
        <end position="155"/>
    </location>
</feature>
<organism evidence="2 3">
    <name type="scientific">Vicia faba</name>
    <name type="common">Broad bean</name>
    <name type="synonym">Faba vulgaris</name>
    <dbReference type="NCBI Taxonomy" id="3906"/>
    <lineage>
        <taxon>Eukaryota</taxon>
        <taxon>Viridiplantae</taxon>
        <taxon>Streptophyta</taxon>
        <taxon>Embryophyta</taxon>
        <taxon>Tracheophyta</taxon>
        <taxon>Spermatophyta</taxon>
        <taxon>Magnoliopsida</taxon>
        <taxon>eudicotyledons</taxon>
        <taxon>Gunneridae</taxon>
        <taxon>Pentapetalae</taxon>
        <taxon>rosids</taxon>
        <taxon>fabids</taxon>
        <taxon>Fabales</taxon>
        <taxon>Fabaceae</taxon>
        <taxon>Papilionoideae</taxon>
        <taxon>50 kb inversion clade</taxon>
        <taxon>NPAAA clade</taxon>
        <taxon>Hologalegina</taxon>
        <taxon>IRL clade</taxon>
        <taxon>Fabeae</taxon>
        <taxon>Vicia</taxon>
    </lineage>
</organism>
<feature type="region of interest" description="Disordered" evidence="1">
    <location>
        <begin position="57"/>
        <end position="80"/>
    </location>
</feature>
<evidence type="ECO:0000313" key="2">
    <source>
        <dbReference type="EMBL" id="CAI8587104.1"/>
    </source>
</evidence>
<reference evidence="2 3" key="1">
    <citation type="submission" date="2023-01" db="EMBL/GenBank/DDBJ databases">
        <authorList>
            <person name="Kreplak J."/>
        </authorList>
    </citation>
    <scope>NUCLEOTIDE SEQUENCE [LARGE SCALE GENOMIC DNA]</scope>
</reference>
<keyword evidence="3" id="KW-1185">Reference proteome</keyword>
<evidence type="ECO:0000256" key="1">
    <source>
        <dbReference type="SAM" id="MobiDB-lite"/>
    </source>
</evidence>
<evidence type="ECO:0000313" key="3">
    <source>
        <dbReference type="Proteomes" id="UP001157006"/>
    </source>
</evidence>
<dbReference type="Proteomes" id="UP001157006">
    <property type="component" value="Chromosome 1L"/>
</dbReference>